<reference evidence="2 3" key="1">
    <citation type="journal article" date="2023" name="Genome Announc.">
        <title>Pan-Genome Analyses of the Genus Cohnella and Proposal of the Novel Species Cohnella silvisoli sp. nov., Isolated from Forest Soil.</title>
        <authorList>
            <person name="Wang C."/>
            <person name="Mao L."/>
            <person name="Bao G."/>
            <person name="Zhu H."/>
        </authorList>
    </citation>
    <scope>NUCLEOTIDE SEQUENCE [LARGE SCALE GENOMIC DNA]</scope>
    <source>
        <strain evidence="2 3">NL03-T5-1</strain>
    </source>
</reference>
<gene>
    <name evidence="2" type="ORF">QJS35_12255</name>
</gene>
<dbReference type="Proteomes" id="UP001493487">
    <property type="component" value="Unassembled WGS sequence"/>
</dbReference>
<organism evidence="2 3">
    <name type="scientific">Cohnella silvisoli</name>
    <dbReference type="NCBI Taxonomy" id="2873699"/>
    <lineage>
        <taxon>Bacteria</taxon>
        <taxon>Bacillati</taxon>
        <taxon>Bacillota</taxon>
        <taxon>Bacilli</taxon>
        <taxon>Bacillales</taxon>
        <taxon>Paenibacillaceae</taxon>
        <taxon>Cohnella</taxon>
    </lineage>
</organism>
<dbReference type="RefSeq" id="WP_232184291.1">
    <property type="nucleotide sequence ID" value="NZ_JAIOAP010000002.1"/>
</dbReference>
<feature type="transmembrane region" description="Helical" evidence="1">
    <location>
        <begin position="103"/>
        <end position="129"/>
    </location>
</feature>
<keyword evidence="1" id="KW-0472">Membrane</keyword>
<name>A0ABV1KSV1_9BACL</name>
<evidence type="ECO:0000313" key="3">
    <source>
        <dbReference type="Proteomes" id="UP001493487"/>
    </source>
</evidence>
<sequence length="247" mass="27907">MHHGSFRYLIKHELAMGISRFYKKIWIWVYVAIILILAGTALTIWGGNDKFNPTYILFSTYMFPFLVFGISVKTLKREWEKGTYGWWLTLPYSRFRLLAAKAVSALIQVIAGYSLFFITVLLLGIYSFIIHGEGLSPIRELFATELQYAGILIGVSPFMLALGLLATVVRRSVMKPLTPMIWIAFGLFGNIFSWVSSFNSLSESGNSNGLISGSLPDWIWLCIIPVWMIAALLFAATVHVCNKYLQV</sequence>
<keyword evidence="1" id="KW-0812">Transmembrane</keyword>
<keyword evidence="3" id="KW-1185">Reference proteome</keyword>
<feature type="transmembrane region" description="Helical" evidence="1">
    <location>
        <begin position="149"/>
        <end position="169"/>
    </location>
</feature>
<keyword evidence="1" id="KW-1133">Transmembrane helix</keyword>
<proteinExistence type="predicted"/>
<evidence type="ECO:0000313" key="2">
    <source>
        <dbReference type="EMBL" id="MEQ4483169.1"/>
    </source>
</evidence>
<comment type="caution">
    <text evidence="2">The sequence shown here is derived from an EMBL/GenBank/DDBJ whole genome shotgun (WGS) entry which is preliminary data.</text>
</comment>
<dbReference type="EMBL" id="JASKHM010000006">
    <property type="protein sequence ID" value="MEQ4483169.1"/>
    <property type="molecule type" value="Genomic_DNA"/>
</dbReference>
<feature type="transmembrane region" description="Helical" evidence="1">
    <location>
        <begin position="181"/>
        <end position="198"/>
    </location>
</feature>
<feature type="transmembrane region" description="Helical" evidence="1">
    <location>
        <begin position="53"/>
        <end position="72"/>
    </location>
</feature>
<evidence type="ECO:0000256" key="1">
    <source>
        <dbReference type="SAM" id="Phobius"/>
    </source>
</evidence>
<accession>A0ABV1KSV1</accession>
<feature type="transmembrane region" description="Helical" evidence="1">
    <location>
        <begin position="218"/>
        <end position="241"/>
    </location>
</feature>
<protein>
    <submittedName>
        <fullName evidence="2">ABC transporter permease subunit</fullName>
    </submittedName>
</protein>
<dbReference type="Pfam" id="PF12679">
    <property type="entry name" value="ABC2_membrane_2"/>
    <property type="match status" value="1"/>
</dbReference>
<feature type="transmembrane region" description="Helical" evidence="1">
    <location>
        <begin position="25"/>
        <end position="47"/>
    </location>
</feature>